<dbReference type="RefSeq" id="WP_165132987.1">
    <property type="nucleotide sequence ID" value="NZ_CP049253.1"/>
</dbReference>
<comment type="caution">
    <text evidence="1">The sequence shown here is derived from an EMBL/GenBank/DDBJ whole genome shotgun (WGS) entry which is preliminary data.</text>
</comment>
<organism evidence="1 2">
    <name type="scientific">Microbacterium amylolyticum</name>
    <dbReference type="NCBI Taxonomy" id="936337"/>
    <lineage>
        <taxon>Bacteria</taxon>
        <taxon>Bacillati</taxon>
        <taxon>Actinomycetota</taxon>
        <taxon>Actinomycetes</taxon>
        <taxon>Micrococcales</taxon>
        <taxon>Microbacteriaceae</taxon>
        <taxon>Microbacterium</taxon>
    </lineage>
</organism>
<reference evidence="1 2" key="1">
    <citation type="submission" date="2021-03" db="EMBL/GenBank/DDBJ databases">
        <title>Sequencing the genomes of 1000 actinobacteria strains.</title>
        <authorList>
            <person name="Klenk H.-P."/>
        </authorList>
    </citation>
    <scope>NUCLEOTIDE SEQUENCE [LARGE SCALE GENOMIC DNA]</scope>
    <source>
        <strain evidence="1 2">DSM 24221</strain>
    </source>
</reference>
<protein>
    <submittedName>
        <fullName evidence="1">Flp pilus assembly protein TadG</fullName>
    </submittedName>
</protein>
<proteinExistence type="predicted"/>
<name>A0ABS4ZLD6_9MICO</name>
<dbReference type="Proteomes" id="UP001519362">
    <property type="component" value="Unassembled WGS sequence"/>
</dbReference>
<dbReference type="EMBL" id="JAGIOL010000001">
    <property type="protein sequence ID" value="MBP2437813.1"/>
    <property type="molecule type" value="Genomic_DNA"/>
</dbReference>
<accession>A0ABS4ZLD6</accession>
<keyword evidence="2" id="KW-1185">Reference proteome</keyword>
<gene>
    <name evidence="1" type="ORF">JOF34_002399</name>
</gene>
<sequence>MHQRRSPDDDRGSAPLEFLLAGLLLLVPLAYLVVAVTTVQNAALAADATARFVARSLTTGIDPDTTLRVVADSYGIDLAALDMTMACAPVSAPCPQAGSTVVVHVTVVVALPLVPDFLAGATSIPVEAHATQKISRYWEAP</sequence>
<evidence type="ECO:0000313" key="1">
    <source>
        <dbReference type="EMBL" id="MBP2437813.1"/>
    </source>
</evidence>
<evidence type="ECO:0000313" key="2">
    <source>
        <dbReference type="Proteomes" id="UP001519362"/>
    </source>
</evidence>